<dbReference type="PANTHER" id="PTHR31170">
    <property type="entry name" value="BNAC04G53230D PROTEIN"/>
    <property type="match status" value="1"/>
</dbReference>
<gene>
    <name evidence="2" type="ORF">ACJIZ3_006906</name>
</gene>
<reference evidence="2 3" key="1">
    <citation type="submission" date="2024-12" db="EMBL/GenBank/DDBJ databases">
        <title>The unique morphological basis and parallel evolutionary history of personate flowers in Penstemon.</title>
        <authorList>
            <person name="Depatie T.H."/>
            <person name="Wessinger C.A."/>
        </authorList>
    </citation>
    <scope>NUCLEOTIDE SEQUENCE [LARGE SCALE GENOMIC DNA]</scope>
    <source>
        <strain evidence="2">WTNN_2</strain>
        <tissue evidence="2">Leaf</tissue>
    </source>
</reference>
<dbReference type="InterPro" id="IPR004158">
    <property type="entry name" value="DUF247_pln"/>
</dbReference>
<accession>A0ABD3S904</accession>
<evidence type="ECO:0000313" key="2">
    <source>
        <dbReference type="EMBL" id="KAL3821001.1"/>
    </source>
</evidence>
<comment type="caution">
    <text evidence="2">The sequence shown here is derived from an EMBL/GenBank/DDBJ whole genome shotgun (WGS) entry which is preliminary data.</text>
</comment>
<protein>
    <submittedName>
        <fullName evidence="2">Uncharacterized protein</fullName>
    </submittedName>
</protein>
<dbReference type="AlphaFoldDB" id="A0ABD3S904"/>
<dbReference type="EMBL" id="JBJXBP010000007">
    <property type="protein sequence ID" value="KAL3821001.1"/>
    <property type="molecule type" value="Genomic_DNA"/>
</dbReference>
<evidence type="ECO:0000256" key="1">
    <source>
        <dbReference type="SAM" id="MobiDB-lite"/>
    </source>
</evidence>
<evidence type="ECO:0000313" key="3">
    <source>
        <dbReference type="Proteomes" id="UP001634393"/>
    </source>
</evidence>
<feature type="region of interest" description="Disordered" evidence="1">
    <location>
        <begin position="1"/>
        <end position="46"/>
    </location>
</feature>
<organism evidence="2 3">
    <name type="scientific">Penstemon smallii</name>
    <dbReference type="NCBI Taxonomy" id="265156"/>
    <lineage>
        <taxon>Eukaryota</taxon>
        <taxon>Viridiplantae</taxon>
        <taxon>Streptophyta</taxon>
        <taxon>Embryophyta</taxon>
        <taxon>Tracheophyta</taxon>
        <taxon>Spermatophyta</taxon>
        <taxon>Magnoliopsida</taxon>
        <taxon>eudicotyledons</taxon>
        <taxon>Gunneridae</taxon>
        <taxon>Pentapetalae</taxon>
        <taxon>asterids</taxon>
        <taxon>lamiids</taxon>
        <taxon>Lamiales</taxon>
        <taxon>Plantaginaceae</taxon>
        <taxon>Cheloneae</taxon>
        <taxon>Penstemon</taxon>
    </lineage>
</organism>
<dbReference type="Proteomes" id="UP001634393">
    <property type="component" value="Unassembled WGS sequence"/>
</dbReference>
<name>A0ABD3S904_9LAMI</name>
<dbReference type="Pfam" id="PF03140">
    <property type="entry name" value="DUF247"/>
    <property type="match status" value="1"/>
</dbReference>
<feature type="compositionally biased region" description="Basic and acidic residues" evidence="1">
    <location>
        <begin position="13"/>
        <end position="26"/>
    </location>
</feature>
<keyword evidence="3" id="KW-1185">Reference proteome</keyword>
<proteinExistence type="predicted"/>
<sequence>MVEAEGSGTGTSEHQEEAKNNMKVELGEQSAGGKEVEESAPSTSISTQRWMKGELSKFMDEMAKLPTPITSPDIYKVPKEFRTGKNEKCFDPVSIPIGPLHHDPNSPSQKLKQSILKNFIYRVNKDIDGLADLMSGLEKRIRDCYRDIDPGLDGFKLLKIMLLDGSFIVELLLSQDMSENYTTDAVVGNTEKVPFYTLKQDLLKIENQIPFLVLITLVDFAARSRQPPASKSTNQEISNQPQPELIDLALHYFNITKPEKFSEQPKPEQPKHLLDLFMKTVFYNNTTDSTTVVLDERAVSAVNEKLLKEAKTASEMEGYGVKFEAVESDILTKIDFSNGILKIPKIFIEESTPDLYWNFLVYEMSSSKRVFASYIVLMDTLINNEKDVQILLGAKILVSRINDTKWLVSLFNDLSATVKPKDFHFAPILRKVNLYCESNIPRVRGYFVRNYYDARWDLLNNSLLFFFTVTQTIFSVLSYNPKSNTK</sequence>
<dbReference type="PANTHER" id="PTHR31170:SF25">
    <property type="entry name" value="BNAA09G04570D PROTEIN"/>
    <property type="match status" value="1"/>
</dbReference>